<reference evidence="1 2" key="1">
    <citation type="journal article" date="2019" name="Nat. Ecol. Evol.">
        <title>Megaphylogeny resolves global patterns of mushroom evolution.</title>
        <authorList>
            <person name="Varga T."/>
            <person name="Krizsan K."/>
            <person name="Foldi C."/>
            <person name="Dima B."/>
            <person name="Sanchez-Garcia M."/>
            <person name="Sanchez-Ramirez S."/>
            <person name="Szollosi G.J."/>
            <person name="Szarkandi J.G."/>
            <person name="Papp V."/>
            <person name="Albert L."/>
            <person name="Andreopoulos W."/>
            <person name="Angelini C."/>
            <person name="Antonin V."/>
            <person name="Barry K.W."/>
            <person name="Bougher N.L."/>
            <person name="Buchanan P."/>
            <person name="Buyck B."/>
            <person name="Bense V."/>
            <person name="Catcheside P."/>
            <person name="Chovatia M."/>
            <person name="Cooper J."/>
            <person name="Damon W."/>
            <person name="Desjardin D."/>
            <person name="Finy P."/>
            <person name="Geml J."/>
            <person name="Haridas S."/>
            <person name="Hughes K."/>
            <person name="Justo A."/>
            <person name="Karasinski D."/>
            <person name="Kautmanova I."/>
            <person name="Kiss B."/>
            <person name="Kocsube S."/>
            <person name="Kotiranta H."/>
            <person name="LaButti K.M."/>
            <person name="Lechner B.E."/>
            <person name="Liimatainen K."/>
            <person name="Lipzen A."/>
            <person name="Lukacs Z."/>
            <person name="Mihaltcheva S."/>
            <person name="Morgado L.N."/>
            <person name="Niskanen T."/>
            <person name="Noordeloos M.E."/>
            <person name="Ohm R.A."/>
            <person name="Ortiz-Santana B."/>
            <person name="Ovrebo C."/>
            <person name="Racz N."/>
            <person name="Riley R."/>
            <person name="Savchenko A."/>
            <person name="Shiryaev A."/>
            <person name="Soop K."/>
            <person name="Spirin V."/>
            <person name="Szebenyi C."/>
            <person name="Tomsovsky M."/>
            <person name="Tulloss R.E."/>
            <person name="Uehling J."/>
            <person name="Grigoriev I.V."/>
            <person name="Vagvolgyi C."/>
            <person name="Papp T."/>
            <person name="Martin F.M."/>
            <person name="Miettinen O."/>
            <person name="Hibbett D.S."/>
            <person name="Nagy L.G."/>
        </authorList>
    </citation>
    <scope>NUCLEOTIDE SEQUENCE [LARGE SCALE GENOMIC DNA]</scope>
    <source>
        <strain evidence="1 2">CBS 121175</strain>
    </source>
</reference>
<name>A0A5C3KWN5_COPMA</name>
<gene>
    <name evidence="1" type="ORF">FA15DRAFT_403817</name>
</gene>
<accession>A0A5C3KWN5</accession>
<proteinExistence type="predicted"/>
<sequence>MCRRTLEDESISQELYSQKDGHFGAFPNCPMKSGMIRTPKCIWVWLRGRRSRIRWKVKSIQSGSVSSRSKGRGEVKLYRSGGEWREVVNSNLIDDHEH</sequence>
<dbReference type="OrthoDB" id="296793at2759"/>
<keyword evidence="2" id="KW-1185">Reference proteome</keyword>
<dbReference type="EMBL" id="ML210195">
    <property type="protein sequence ID" value="TFK24747.1"/>
    <property type="molecule type" value="Genomic_DNA"/>
</dbReference>
<protein>
    <submittedName>
        <fullName evidence="1">Uncharacterized protein</fullName>
    </submittedName>
</protein>
<organism evidence="1 2">
    <name type="scientific">Coprinopsis marcescibilis</name>
    <name type="common">Agaric fungus</name>
    <name type="synonym">Psathyrella marcescibilis</name>
    <dbReference type="NCBI Taxonomy" id="230819"/>
    <lineage>
        <taxon>Eukaryota</taxon>
        <taxon>Fungi</taxon>
        <taxon>Dikarya</taxon>
        <taxon>Basidiomycota</taxon>
        <taxon>Agaricomycotina</taxon>
        <taxon>Agaricomycetes</taxon>
        <taxon>Agaricomycetidae</taxon>
        <taxon>Agaricales</taxon>
        <taxon>Agaricineae</taxon>
        <taxon>Psathyrellaceae</taxon>
        <taxon>Coprinopsis</taxon>
    </lineage>
</organism>
<evidence type="ECO:0000313" key="2">
    <source>
        <dbReference type="Proteomes" id="UP000307440"/>
    </source>
</evidence>
<dbReference type="Proteomes" id="UP000307440">
    <property type="component" value="Unassembled WGS sequence"/>
</dbReference>
<evidence type="ECO:0000313" key="1">
    <source>
        <dbReference type="EMBL" id="TFK24747.1"/>
    </source>
</evidence>
<dbReference type="AlphaFoldDB" id="A0A5C3KWN5"/>